<dbReference type="AlphaFoldDB" id="A0A2P7SJS1"/>
<keyword evidence="1" id="KW-0812">Transmembrane</keyword>
<dbReference type="EMBL" id="PXYK01000006">
    <property type="protein sequence ID" value="PSJ62601.1"/>
    <property type="molecule type" value="Genomic_DNA"/>
</dbReference>
<organism evidence="2 3">
    <name type="scientific">Kumtagia ephedrae</name>
    <dbReference type="NCBI Taxonomy" id="2116701"/>
    <lineage>
        <taxon>Bacteria</taxon>
        <taxon>Pseudomonadati</taxon>
        <taxon>Pseudomonadota</taxon>
        <taxon>Alphaproteobacteria</taxon>
        <taxon>Hyphomicrobiales</taxon>
        <taxon>Phyllobacteriaceae</taxon>
        <taxon>Kumtagia</taxon>
    </lineage>
</organism>
<feature type="transmembrane region" description="Helical" evidence="1">
    <location>
        <begin position="12"/>
        <end position="34"/>
    </location>
</feature>
<reference evidence="2 3" key="1">
    <citation type="submission" date="2018-03" db="EMBL/GenBank/DDBJ databases">
        <title>The draft genome of Mesorhizobium sp. 6GN-30.</title>
        <authorList>
            <person name="Liu L."/>
            <person name="Li L."/>
            <person name="Wang T."/>
            <person name="Zhang X."/>
            <person name="Liang L."/>
        </authorList>
    </citation>
    <scope>NUCLEOTIDE SEQUENCE [LARGE SCALE GENOMIC DNA]</scope>
    <source>
        <strain evidence="2 3">6GN30</strain>
    </source>
</reference>
<protein>
    <submittedName>
        <fullName evidence="2">Uncharacterized protein</fullName>
    </submittedName>
</protein>
<name>A0A2P7SJS1_9HYPH</name>
<dbReference type="OrthoDB" id="7990319at2"/>
<comment type="caution">
    <text evidence="2">The sequence shown here is derived from an EMBL/GenBank/DDBJ whole genome shotgun (WGS) entry which is preliminary data.</text>
</comment>
<dbReference type="Proteomes" id="UP000241229">
    <property type="component" value="Unassembled WGS sequence"/>
</dbReference>
<sequence length="247" mass="26437">MPSAFEQFAMPLSLQGIGLLVFCLAGVAVIAMLARRELSRDLQARKALLDTAAALIDDARVSIGADGYPRLDGKSGGNRVSLEVVADSLVPRRLPQLWLKLTMLNPEAADSRQSGASIGVLARPFGTEFYSRVLGLPDTIVPPFAADFSLLARGRGVTAATVEKTGALFRTLFADPTLKEAVITPRGAGIVRRIAEGDRGAHVLYRQMRFPVASVPADLVRTALAELRLLNEALGHEADREPESIPA</sequence>
<gene>
    <name evidence="2" type="ORF">C7I84_08345</name>
</gene>
<evidence type="ECO:0000256" key="1">
    <source>
        <dbReference type="SAM" id="Phobius"/>
    </source>
</evidence>
<proteinExistence type="predicted"/>
<evidence type="ECO:0000313" key="3">
    <source>
        <dbReference type="Proteomes" id="UP000241229"/>
    </source>
</evidence>
<keyword evidence="1" id="KW-1133">Transmembrane helix</keyword>
<evidence type="ECO:0000313" key="2">
    <source>
        <dbReference type="EMBL" id="PSJ62601.1"/>
    </source>
</evidence>
<accession>A0A2P7SJS1</accession>
<dbReference type="RefSeq" id="WP_106771702.1">
    <property type="nucleotide sequence ID" value="NZ_PXYK01000006.1"/>
</dbReference>
<keyword evidence="1" id="KW-0472">Membrane</keyword>
<keyword evidence="3" id="KW-1185">Reference proteome</keyword>